<dbReference type="AlphaFoldDB" id="A0A5B7GRM5"/>
<dbReference type="Proteomes" id="UP000324222">
    <property type="component" value="Unassembled WGS sequence"/>
</dbReference>
<sequence length="80" mass="8972">MTVTEEKARRGDEIYEDLALERFITINSALISLRLATPFRPQHDGLMLTPPAPHFTSIAPFSFISTRQKDAGVRDDGRGK</sequence>
<proteinExistence type="predicted"/>
<reference evidence="1 2" key="1">
    <citation type="submission" date="2019-05" db="EMBL/GenBank/DDBJ databases">
        <title>Another draft genome of Portunus trituberculatus and its Hox gene families provides insights of decapod evolution.</title>
        <authorList>
            <person name="Jeong J.-H."/>
            <person name="Song I."/>
            <person name="Kim S."/>
            <person name="Choi T."/>
            <person name="Kim D."/>
            <person name="Ryu S."/>
            <person name="Kim W."/>
        </authorList>
    </citation>
    <scope>NUCLEOTIDE SEQUENCE [LARGE SCALE GENOMIC DNA]</scope>
    <source>
        <tissue evidence="1">Muscle</tissue>
    </source>
</reference>
<accession>A0A5B7GRM5</accession>
<keyword evidence="2" id="KW-1185">Reference proteome</keyword>
<organism evidence="1 2">
    <name type="scientific">Portunus trituberculatus</name>
    <name type="common">Swimming crab</name>
    <name type="synonym">Neptunus trituberculatus</name>
    <dbReference type="NCBI Taxonomy" id="210409"/>
    <lineage>
        <taxon>Eukaryota</taxon>
        <taxon>Metazoa</taxon>
        <taxon>Ecdysozoa</taxon>
        <taxon>Arthropoda</taxon>
        <taxon>Crustacea</taxon>
        <taxon>Multicrustacea</taxon>
        <taxon>Malacostraca</taxon>
        <taxon>Eumalacostraca</taxon>
        <taxon>Eucarida</taxon>
        <taxon>Decapoda</taxon>
        <taxon>Pleocyemata</taxon>
        <taxon>Brachyura</taxon>
        <taxon>Eubrachyura</taxon>
        <taxon>Portunoidea</taxon>
        <taxon>Portunidae</taxon>
        <taxon>Portuninae</taxon>
        <taxon>Portunus</taxon>
    </lineage>
</organism>
<evidence type="ECO:0000313" key="2">
    <source>
        <dbReference type="Proteomes" id="UP000324222"/>
    </source>
</evidence>
<dbReference type="EMBL" id="VSRR010016414">
    <property type="protein sequence ID" value="MPC59274.1"/>
    <property type="molecule type" value="Genomic_DNA"/>
</dbReference>
<protein>
    <submittedName>
        <fullName evidence="1">Uncharacterized protein</fullName>
    </submittedName>
</protein>
<comment type="caution">
    <text evidence="1">The sequence shown here is derived from an EMBL/GenBank/DDBJ whole genome shotgun (WGS) entry which is preliminary data.</text>
</comment>
<evidence type="ECO:0000313" key="1">
    <source>
        <dbReference type="EMBL" id="MPC59274.1"/>
    </source>
</evidence>
<name>A0A5B7GRM5_PORTR</name>
<gene>
    <name evidence="1" type="ORF">E2C01_053290</name>
</gene>